<dbReference type="InterPro" id="IPR051941">
    <property type="entry name" value="BG_Antigen-Binding_Lectin"/>
</dbReference>
<evidence type="ECO:0000256" key="2">
    <source>
        <dbReference type="ARBA" id="ARBA00004613"/>
    </source>
</evidence>
<gene>
    <name evidence="12" type="ORF">GDO81_027520</name>
</gene>
<comment type="caution">
    <text evidence="12">The sequence shown here is derived from an EMBL/GenBank/DDBJ whole genome shotgun (WGS) entry which is preliminary data.</text>
</comment>
<proteinExistence type="inferred from homology"/>
<organism evidence="12 13">
    <name type="scientific">Engystomops pustulosus</name>
    <name type="common">Tungara frog</name>
    <name type="synonym">Physalaemus pustulosus</name>
    <dbReference type="NCBI Taxonomy" id="76066"/>
    <lineage>
        <taxon>Eukaryota</taxon>
        <taxon>Metazoa</taxon>
        <taxon>Chordata</taxon>
        <taxon>Craniata</taxon>
        <taxon>Vertebrata</taxon>
        <taxon>Euteleostomi</taxon>
        <taxon>Amphibia</taxon>
        <taxon>Batrachia</taxon>
        <taxon>Anura</taxon>
        <taxon>Neobatrachia</taxon>
        <taxon>Hyloidea</taxon>
        <taxon>Leptodactylidae</taxon>
        <taxon>Leiuperinae</taxon>
        <taxon>Engystomops</taxon>
    </lineage>
</organism>
<evidence type="ECO:0000256" key="9">
    <source>
        <dbReference type="ARBA" id="ARBA00023157"/>
    </source>
</evidence>
<keyword evidence="13" id="KW-1185">Reference proteome</keyword>
<protein>
    <recommendedName>
        <fullName evidence="11">Fucolectin tachylectin-4 pentraxin-1 domain-containing protein</fullName>
    </recommendedName>
</protein>
<dbReference type="InterPro" id="IPR008979">
    <property type="entry name" value="Galactose-bd-like_sf"/>
</dbReference>
<keyword evidence="8" id="KW-0106">Calcium</keyword>
<dbReference type="Pfam" id="PF22633">
    <property type="entry name" value="F5_F8_type_C_2"/>
    <property type="match status" value="1"/>
</dbReference>
<dbReference type="EMBL" id="WNYA01000614">
    <property type="protein sequence ID" value="KAG8547782.1"/>
    <property type="molecule type" value="Genomic_DNA"/>
</dbReference>
<feature type="chain" id="PRO_5043798422" description="Fucolectin tachylectin-4 pentraxin-1 domain-containing protein" evidence="10">
    <location>
        <begin position="18"/>
        <end position="114"/>
    </location>
</feature>
<keyword evidence="6" id="KW-0479">Metal-binding</keyword>
<accession>A0AAV6ZE47</accession>
<feature type="signal peptide" evidence="10">
    <location>
        <begin position="1"/>
        <end position="17"/>
    </location>
</feature>
<evidence type="ECO:0000259" key="11">
    <source>
        <dbReference type="SMART" id="SM00607"/>
    </source>
</evidence>
<keyword evidence="7" id="KW-0430">Lectin</keyword>
<dbReference type="Proteomes" id="UP000824782">
    <property type="component" value="Unassembled WGS sequence"/>
</dbReference>
<evidence type="ECO:0000313" key="12">
    <source>
        <dbReference type="EMBL" id="KAG8547782.1"/>
    </source>
</evidence>
<evidence type="ECO:0000256" key="8">
    <source>
        <dbReference type="ARBA" id="ARBA00022837"/>
    </source>
</evidence>
<dbReference type="SUPFAM" id="SSF49785">
    <property type="entry name" value="Galactose-binding domain-like"/>
    <property type="match status" value="1"/>
</dbReference>
<evidence type="ECO:0000256" key="5">
    <source>
        <dbReference type="ARBA" id="ARBA00022525"/>
    </source>
</evidence>
<evidence type="ECO:0000256" key="3">
    <source>
        <dbReference type="ARBA" id="ARBA00010147"/>
    </source>
</evidence>
<dbReference type="InterPro" id="IPR006585">
    <property type="entry name" value="FTP1"/>
</dbReference>
<comment type="subunit">
    <text evidence="4">Homotrimer.</text>
</comment>
<dbReference type="Gene3D" id="2.60.120.260">
    <property type="entry name" value="Galactose-binding domain-like"/>
    <property type="match status" value="1"/>
</dbReference>
<dbReference type="GO" id="GO:0010185">
    <property type="term" value="P:regulation of cellular defense response"/>
    <property type="evidence" value="ECO:0007669"/>
    <property type="project" value="UniProtKB-ARBA"/>
</dbReference>
<keyword evidence="5" id="KW-0964">Secreted</keyword>
<comment type="subcellular location">
    <subcellularLocation>
        <location evidence="2">Secreted</location>
    </subcellularLocation>
</comment>
<evidence type="ECO:0000256" key="7">
    <source>
        <dbReference type="ARBA" id="ARBA00022734"/>
    </source>
</evidence>
<evidence type="ECO:0000256" key="10">
    <source>
        <dbReference type="SAM" id="SignalP"/>
    </source>
</evidence>
<evidence type="ECO:0000256" key="6">
    <source>
        <dbReference type="ARBA" id="ARBA00022723"/>
    </source>
</evidence>
<keyword evidence="10" id="KW-0732">Signal</keyword>
<dbReference type="GO" id="GO:0005576">
    <property type="term" value="C:extracellular region"/>
    <property type="evidence" value="ECO:0007669"/>
    <property type="project" value="UniProtKB-SubCell"/>
</dbReference>
<dbReference type="PANTHER" id="PTHR45713:SF8">
    <property type="entry name" value="SI:CH211-215K15.4"/>
    <property type="match status" value="1"/>
</dbReference>
<dbReference type="AlphaFoldDB" id="A0AAV6ZE47"/>
<evidence type="ECO:0000256" key="1">
    <source>
        <dbReference type="ARBA" id="ARBA00002219"/>
    </source>
</evidence>
<feature type="domain" description="Fucolectin tachylectin-4 pentraxin-1" evidence="11">
    <location>
        <begin position="19"/>
        <end position="114"/>
    </location>
</feature>
<comment type="similarity">
    <text evidence="3">Belongs to the fucolectin family.</text>
</comment>
<dbReference type="GO" id="GO:0046872">
    <property type="term" value="F:metal ion binding"/>
    <property type="evidence" value="ECO:0007669"/>
    <property type="project" value="UniProtKB-KW"/>
</dbReference>
<evidence type="ECO:0000256" key="4">
    <source>
        <dbReference type="ARBA" id="ARBA00011233"/>
    </source>
</evidence>
<reference evidence="12" key="1">
    <citation type="thesis" date="2020" institute="ProQuest LLC" country="789 East Eisenhower Parkway, Ann Arbor, MI, USA">
        <title>Comparative Genomics and Chromosome Evolution.</title>
        <authorList>
            <person name="Mudd A.B."/>
        </authorList>
    </citation>
    <scope>NUCLEOTIDE SEQUENCE</scope>
    <source>
        <strain evidence="12">237g6f4</strain>
        <tissue evidence="12">Blood</tissue>
    </source>
</reference>
<keyword evidence="9" id="KW-1015">Disulfide bond</keyword>
<sequence length="114" mass="12521">MISITFLLLLIIGTSNAQYKNVALQGRPTQSSNAGWLSTGQNAIDGNTDSLYLHGSCFSTNFELSPWWRLDLLKSYKISHILITNRGDCCETFINGAEILIGDSLANNGNNNPR</sequence>
<dbReference type="PANTHER" id="PTHR45713">
    <property type="entry name" value="FTP DOMAIN-CONTAINING PROTEIN"/>
    <property type="match status" value="1"/>
</dbReference>
<evidence type="ECO:0000313" key="13">
    <source>
        <dbReference type="Proteomes" id="UP000824782"/>
    </source>
</evidence>
<dbReference type="GO" id="GO:0001868">
    <property type="term" value="P:regulation of complement activation, lectin pathway"/>
    <property type="evidence" value="ECO:0007669"/>
    <property type="project" value="UniProtKB-ARBA"/>
</dbReference>
<name>A0AAV6ZE47_ENGPU</name>
<dbReference type="GO" id="GO:0042806">
    <property type="term" value="F:fucose binding"/>
    <property type="evidence" value="ECO:0007669"/>
    <property type="project" value="UniProtKB-ARBA"/>
</dbReference>
<dbReference type="SMART" id="SM00607">
    <property type="entry name" value="FTP"/>
    <property type="match status" value="1"/>
</dbReference>
<comment type="function">
    <text evidence="1">Acts as a defensive agent. Recognizes blood group fucosylated oligosaccharides including A, B, H and Lewis B-type antigens. Does not recognize Lewis A antigen and has low affinity for monovalent haptens.</text>
</comment>